<dbReference type="AlphaFoldDB" id="A0A1Y2MTI1"/>
<dbReference type="SUPFAM" id="SSF46785">
    <property type="entry name" value="Winged helix' DNA-binding domain"/>
    <property type="match status" value="1"/>
</dbReference>
<dbReference type="GO" id="GO:0003700">
    <property type="term" value="F:DNA-binding transcription factor activity"/>
    <property type="evidence" value="ECO:0007669"/>
    <property type="project" value="InterPro"/>
</dbReference>
<keyword evidence="6" id="KW-1185">Reference proteome</keyword>
<dbReference type="InterPro" id="IPR008920">
    <property type="entry name" value="TF_FadR/GntR_C"/>
</dbReference>
<dbReference type="PRINTS" id="PR00035">
    <property type="entry name" value="HTHGNTR"/>
</dbReference>
<evidence type="ECO:0000313" key="6">
    <source>
        <dbReference type="Proteomes" id="UP000194360"/>
    </source>
</evidence>
<keyword evidence="2" id="KW-0238">DNA-binding</keyword>
<dbReference type="Gene3D" id="1.10.10.10">
    <property type="entry name" value="Winged helix-like DNA-binding domain superfamily/Winged helix DNA-binding domain"/>
    <property type="match status" value="1"/>
</dbReference>
<dbReference type="Gene3D" id="1.20.120.530">
    <property type="entry name" value="GntR ligand-binding domain-like"/>
    <property type="match status" value="1"/>
</dbReference>
<accession>A0A1Y2MTI1</accession>
<dbReference type="Proteomes" id="UP000194360">
    <property type="component" value="Unassembled WGS sequence"/>
</dbReference>
<dbReference type="Pfam" id="PF00392">
    <property type="entry name" value="GntR"/>
    <property type="match status" value="1"/>
</dbReference>
<dbReference type="SUPFAM" id="SSF48008">
    <property type="entry name" value="GntR ligand-binding domain-like"/>
    <property type="match status" value="1"/>
</dbReference>
<sequence>MSTSGTPTVRAASGAPPARERVYRFLRQQITSGEYRGGRRLVEEEIADELEVSRTPVREALQRLASDGLVDRLRRGHLVVVEFGDEARAELHELRVAFDQAAAKLLVARTGRVDWDRLYAMLDPLAEAVAQHGTASADYRMVHLDLHMALNREAFAALGPSLLDRQTFLYPADDYVQQPGHEPVRQHRELLDALSSGDLVRAQAAAAEHAIRAGSIR</sequence>
<organism evidence="5 6">
    <name type="scientific">Pseudonocardia autotrophica</name>
    <name type="common">Amycolata autotrophica</name>
    <name type="synonym">Nocardia autotrophica</name>
    <dbReference type="NCBI Taxonomy" id="2074"/>
    <lineage>
        <taxon>Bacteria</taxon>
        <taxon>Bacillati</taxon>
        <taxon>Actinomycetota</taxon>
        <taxon>Actinomycetes</taxon>
        <taxon>Pseudonocardiales</taxon>
        <taxon>Pseudonocardiaceae</taxon>
        <taxon>Pseudonocardia</taxon>
    </lineage>
</organism>
<dbReference type="PANTHER" id="PTHR43537:SF45">
    <property type="entry name" value="GNTR FAMILY REGULATORY PROTEIN"/>
    <property type="match status" value="1"/>
</dbReference>
<dbReference type="Pfam" id="PF07729">
    <property type="entry name" value="FCD"/>
    <property type="match status" value="1"/>
</dbReference>
<dbReference type="RefSeq" id="WP_085914225.1">
    <property type="nucleotide sequence ID" value="NZ_AP018920.1"/>
</dbReference>
<keyword evidence="3" id="KW-0804">Transcription</keyword>
<dbReference type="InterPro" id="IPR036390">
    <property type="entry name" value="WH_DNA-bd_sf"/>
</dbReference>
<dbReference type="STRING" id="2074.BG845_04022"/>
<evidence type="ECO:0000256" key="1">
    <source>
        <dbReference type="ARBA" id="ARBA00023015"/>
    </source>
</evidence>
<evidence type="ECO:0000256" key="2">
    <source>
        <dbReference type="ARBA" id="ARBA00023125"/>
    </source>
</evidence>
<dbReference type="GO" id="GO:0003677">
    <property type="term" value="F:DNA binding"/>
    <property type="evidence" value="ECO:0007669"/>
    <property type="project" value="UniProtKB-KW"/>
</dbReference>
<dbReference type="EMBL" id="MIGB01000022">
    <property type="protein sequence ID" value="OSY38506.1"/>
    <property type="molecule type" value="Genomic_DNA"/>
</dbReference>
<dbReference type="SMART" id="SM00345">
    <property type="entry name" value="HTH_GNTR"/>
    <property type="match status" value="1"/>
</dbReference>
<gene>
    <name evidence="5" type="ORF">BG845_04022</name>
</gene>
<dbReference type="OrthoDB" id="8680240at2"/>
<evidence type="ECO:0000256" key="3">
    <source>
        <dbReference type="ARBA" id="ARBA00023163"/>
    </source>
</evidence>
<comment type="caution">
    <text evidence="5">The sequence shown here is derived from an EMBL/GenBank/DDBJ whole genome shotgun (WGS) entry which is preliminary data.</text>
</comment>
<name>A0A1Y2MTI1_PSEAH</name>
<keyword evidence="1" id="KW-0805">Transcription regulation</keyword>
<proteinExistence type="predicted"/>
<dbReference type="InterPro" id="IPR036388">
    <property type="entry name" value="WH-like_DNA-bd_sf"/>
</dbReference>
<dbReference type="CDD" id="cd07377">
    <property type="entry name" value="WHTH_GntR"/>
    <property type="match status" value="1"/>
</dbReference>
<dbReference type="PANTHER" id="PTHR43537">
    <property type="entry name" value="TRANSCRIPTIONAL REGULATOR, GNTR FAMILY"/>
    <property type="match status" value="1"/>
</dbReference>
<evidence type="ECO:0000313" key="5">
    <source>
        <dbReference type="EMBL" id="OSY38506.1"/>
    </source>
</evidence>
<protein>
    <submittedName>
        <fullName evidence="5">Colanic acid/biofilm transcriptional regulator</fullName>
    </submittedName>
</protein>
<dbReference type="PROSITE" id="PS50949">
    <property type="entry name" value="HTH_GNTR"/>
    <property type="match status" value="1"/>
</dbReference>
<reference evidence="5 6" key="1">
    <citation type="submission" date="2016-09" db="EMBL/GenBank/DDBJ databases">
        <title>Pseudonocardia autotrophica DSM535, a candidate organism with high potential of specific P450 cytochromes.</title>
        <authorList>
            <person name="Grumaz C."/>
            <person name="Vainshtein Y."/>
            <person name="Kirstahler P."/>
            <person name="Sohn K."/>
        </authorList>
    </citation>
    <scope>NUCLEOTIDE SEQUENCE [LARGE SCALE GENOMIC DNA]</scope>
    <source>
        <strain evidence="5 6">DSM 535</strain>
    </source>
</reference>
<feature type="domain" description="HTH gntR-type" evidence="4">
    <location>
        <begin position="16"/>
        <end position="83"/>
    </location>
</feature>
<dbReference type="InterPro" id="IPR011711">
    <property type="entry name" value="GntR_C"/>
</dbReference>
<evidence type="ECO:0000259" key="4">
    <source>
        <dbReference type="PROSITE" id="PS50949"/>
    </source>
</evidence>
<dbReference type="InterPro" id="IPR000524">
    <property type="entry name" value="Tscrpt_reg_HTH_GntR"/>
</dbReference>